<proteinExistence type="predicted"/>
<feature type="domain" description="3-hydroxyisobutyrate dehydrogenase-like NAD-binding" evidence="5">
    <location>
        <begin position="163"/>
        <end position="281"/>
    </location>
</feature>
<dbReference type="InterPro" id="IPR029154">
    <property type="entry name" value="HIBADH-like_NADP-bd"/>
</dbReference>
<sequence>MKIGFIGLGSMGGAMAANLVKAGHDVTAWNRSPDAARALEGATAVDTPAGAFKGDAVCTMLADDAAVRSVILDSGALDAAAPGLVHVMMATISVPLVVELAERHRAAGIGYVAAPVFGRPTAAAAAQLNIVAAGDPAAIATVQPILDALGTRTWPLGDEPQRANAAKLAGNMMIALAIEAMAEATALTESYGVKGADFLDIVTSTLFASPAYKGYGASIAAGAYEPAGFKLRLGLKDVRLALDAAAAKGARLPAAEVVRDALVEGVEGGLGDHDWSALAEVAHRRSGLRG</sequence>
<dbReference type="PIRSF" id="PIRSF000103">
    <property type="entry name" value="HIBADH"/>
    <property type="match status" value="1"/>
</dbReference>
<keyword evidence="2" id="KW-0520">NAD</keyword>
<keyword evidence="7" id="KW-1185">Reference proteome</keyword>
<name>A0A4Q2U8Y4_9HYPH</name>
<dbReference type="GO" id="GO:0051287">
    <property type="term" value="F:NAD binding"/>
    <property type="evidence" value="ECO:0007669"/>
    <property type="project" value="InterPro"/>
</dbReference>
<dbReference type="InterPro" id="IPR006115">
    <property type="entry name" value="6PGDH_NADP-bd"/>
</dbReference>
<dbReference type="GO" id="GO:0016054">
    <property type="term" value="P:organic acid catabolic process"/>
    <property type="evidence" value="ECO:0007669"/>
    <property type="project" value="UniProtKB-ARBA"/>
</dbReference>
<dbReference type="InterPro" id="IPR051265">
    <property type="entry name" value="HIBADH-related_NP60_sf"/>
</dbReference>
<reference evidence="6 7" key="2">
    <citation type="submission" date="2019-02" db="EMBL/GenBank/DDBJ databases">
        <title>'Lichenibacterium ramalinii' gen. nov. sp. nov., 'Lichenibacterium minor' gen. nov. sp. nov.</title>
        <authorList>
            <person name="Pankratov T."/>
        </authorList>
    </citation>
    <scope>NUCLEOTIDE SEQUENCE [LARGE SCALE GENOMIC DNA]</scope>
    <source>
        <strain evidence="6 7">RmlP026</strain>
    </source>
</reference>
<evidence type="ECO:0000313" key="6">
    <source>
        <dbReference type="EMBL" id="RYC33233.1"/>
    </source>
</evidence>
<evidence type="ECO:0000256" key="3">
    <source>
        <dbReference type="PIRSR" id="PIRSR000103-1"/>
    </source>
</evidence>
<dbReference type="AlphaFoldDB" id="A0A4Q2U8Y4"/>
<dbReference type="GO" id="GO:0050661">
    <property type="term" value="F:NADP binding"/>
    <property type="evidence" value="ECO:0007669"/>
    <property type="project" value="InterPro"/>
</dbReference>
<comment type="caution">
    <text evidence="6">The sequence shown here is derived from an EMBL/GenBank/DDBJ whole genome shotgun (WGS) entry which is preliminary data.</text>
</comment>
<dbReference type="Gene3D" id="1.10.1040.10">
    <property type="entry name" value="N-(1-d-carboxylethyl)-l-norvaline Dehydrogenase, domain 2"/>
    <property type="match status" value="1"/>
</dbReference>
<dbReference type="PROSITE" id="PS00895">
    <property type="entry name" value="3_HYDROXYISOBUT_DH"/>
    <property type="match status" value="1"/>
</dbReference>
<dbReference type="OrthoDB" id="9812907at2"/>
<protein>
    <submittedName>
        <fullName evidence="6">NAD(P)-dependent oxidoreductase</fullName>
    </submittedName>
</protein>
<dbReference type="PANTHER" id="PTHR43580">
    <property type="entry name" value="OXIDOREDUCTASE GLYR1-RELATED"/>
    <property type="match status" value="1"/>
</dbReference>
<dbReference type="Gene3D" id="3.40.50.720">
    <property type="entry name" value="NAD(P)-binding Rossmann-like Domain"/>
    <property type="match status" value="1"/>
</dbReference>
<dbReference type="Pfam" id="PF14833">
    <property type="entry name" value="NAD_binding_11"/>
    <property type="match status" value="1"/>
</dbReference>
<evidence type="ECO:0000256" key="1">
    <source>
        <dbReference type="ARBA" id="ARBA00023002"/>
    </source>
</evidence>
<dbReference type="GO" id="GO:0016491">
    <property type="term" value="F:oxidoreductase activity"/>
    <property type="evidence" value="ECO:0007669"/>
    <property type="project" value="UniProtKB-KW"/>
</dbReference>
<evidence type="ECO:0000259" key="4">
    <source>
        <dbReference type="Pfam" id="PF03446"/>
    </source>
</evidence>
<dbReference type="InterPro" id="IPR013328">
    <property type="entry name" value="6PGD_dom2"/>
</dbReference>
<evidence type="ECO:0000259" key="5">
    <source>
        <dbReference type="Pfam" id="PF14833"/>
    </source>
</evidence>
<dbReference type="InterPro" id="IPR036291">
    <property type="entry name" value="NAD(P)-bd_dom_sf"/>
</dbReference>
<dbReference type="SUPFAM" id="SSF51735">
    <property type="entry name" value="NAD(P)-binding Rossmann-fold domains"/>
    <property type="match status" value="1"/>
</dbReference>
<keyword evidence="1" id="KW-0560">Oxidoreductase</keyword>
<dbReference type="SUPFAM" id="SSF48179">
    <property type="entry name" value="6-phosphogluconate dehydrogenase C-terminal domain-like"/>
    <property type="match status" value="1"/>
</dbReference>
<dbReference type="Proteomes" id="UP000290759">
    <property type="component" value="Unassembled WGS sequence"/>
</dbReference>
<evidence type="ECO:0000313" key="7">
    <source>
        <dbReference type="Proteomes" id="UP000290759"/>
    </source>
</evidence>
<dbReference type="EMBL" id="QYBB01000003">
    <property type="protein sequence ID" value="RYC33233.1"/>
    <property type="molecule type" value="Genomic_DNA"/>
</dbReference>
<reference evidence="6 7" key="1">
    <citation type="submission" date="2018-12" db="EMBL/GenBank/DDBJ databases">
        <authorList>
            <person name="Grouzdev D.S."/>
            <person name="Krutkina M.S."/>
        </authorList>
    </citation>
    <scope>NUCLEOTIDE SEQUENCE [LARGE SCALE GENOMIC DNA]</scope>
    <source>
        <strain evidence="6 7">RmlP026</strain>
    </source>
</reference>
<dbReference type="Pfam" id="PF03446">
    <property type="entry name" value="NAD_binding_2"/>
    <property type="match status" value="1"/>
</dbReference>
<evidence type="ECO:0000256" key="2">
    <source>
        <dbReference type="ARBA" id="ARBA00023027"/>
    </source>
</evidence>
<dbReference type="PANTHER" id="PTHR43580:SF2">
    <property type="entry name" value="CYTOKINE-LIKE NUCLEAR FACTOR N-PAC"/>
    <property type="match status" value="1"/>
</dbReference>
<feature type="domain" description="6-phosphogluconate dehydrogenase NADP-binding" evidence="4">
    <location>
        <begin position="2"/>
        <end position="153"/>
    </location>
</feature>
<dbReference type="InterPro" id="IPR002204">
    <property type="entry name" value="3-OH-isobutyrate_DH-rel_CS"/>
</dbReference>
<gene>
    <name evidence="6" type="ORF">D3273_05050</name>
</gene>
<dbReference type="RefSeq" id="WP_129224125.1">
    <property type="nucleotide sequence ID" value="NZ_QYBB01000003.1"/>
</dbReference>
<dbReference type="InterPro" id="IPR008927">
    <property type="entry name" value="6-PGluconate_DH-like_C_sf"/>
</dbReference>
<organism evidence="6 7">
    <name type="scientific">Lichenibacterium minor</name>
    <dbReference type="NCBI Taxonomy" id="2316528"/>
    <lineage>
        <taxon>Bacteria</taxon>
        <taxon>Pseudomonadati</taxon>
        <taxon>Pseudomonadota</taxon>
        <taxon>Alphaproteobacteria</taxon>
        <taxon>Hyphomicrobiales</taxon>
        <taxon>Lichenihabitantaceae</taxon>
        <taxon>Lichenibacterium</taxon>
    </lineage>
</organism>
<feature type="active site" evidence="3">
    <location>
        <position position="167"/>
    </location>
</feature>
<accession>A0A4Q2U8Y4</accession>
<dbReference type="InterPro" id="IPR015815">
    <property type="entry name" value="HIBADH-related"/>
</dbReference>